<protein>
    <recommendedName>
        <fullName evidence="4">TNase-like domain-containing protein</fullName>
    </recommendedName>
</protein>
<dbReference type="SMART" id="SM00318">
    <property type="entry name" value="SNc"/>
    <property type="match status" value="1"/>
</dbReference>
<proteinExistence type="predicted"/>
<dbReference type="Gene3D" id="2.40.50.90">
    <property type="match status" value="1"/>
</dbReference>
<evidence type="ECO:0000313" key="5">
    <source>
        <dbReference type="EMBL" id="KPQ32098.1"/>
    </source>
</evidence>
<dbReference type="PROSITE" id="PS50830">
    <property type="entry name" value="TNASE_3"/>
    <property type="match status" value="1"/>
</dbReference>
<keyword evidence="2" id="KW-0255">Endonuclease</keyword>
<reference evidence="5 6" key="1">
    <citation type="submission" date="2015-09" db="EMBL/GenBank/DDBJ databases">
        <title>Identification and resolution of microdiversity through metagenomic sequencing of parallel consortia.</title>
        <authorList>
            <person name="Nelson W.C."/>
            <person name="Romine M.F."/>
            <person name="Lindemann S.R."/>
        </authorList>
    </citation>
    <scope>NUCLEOTIDE SEQUENCE [LARGE SCALE GENOMIC DNA]</scope>
    <source>
        <strain evidence="5">Ana</strain>
    </source>
</reference>
<feature type="domain" description="TNase-like" evidence="4">
    <location>
        <begin position="1"/>
        <end position="106"/>
    </location>
</feature>
<sequence length="118" mass="13162">GDETTTVRLSCIDAPELRQGVYGELARQQLQSLLPVNTIVSLRPVETDRYGRLVAEIFHQGSNVNLALVASGHAVVYRQYLGNCDAEAYLAAEAISQQNGLVFWSQANPVMPWDFRRR</sequence>
<feature type="non-terminal residue" evidence="5">
    <location>
        <position position="1"/>
    </location>
</feature>
<dbReference type="SUPFAM" id="SSF50199">
    <property type="entry name" value="Staphylococcal nuclease"/>
    <property type="match status" value="1"/>
</dbReference>
<evidence type="ECO:0000313" key="6">
    <source>
        <dbReference type="Proteomes" id="UP000050465"/>
    </source>
</evidence>
<dbReference type="GO" id="GO:0016787">
    <property type="term" value="F:hydrolase activity"/>
    <property type="evidence" value="ECO:0007669"/>
    <property type="project" value="UniProtKB-KW"/>
</dbReference>
<evidence type="ECO:0000256" key="1">
    <source>
        <dbReference type="ARBA" id="ARBA00022722"/>
    </source>
</evidence>
<name>A0A0N8KLW8_9CYAN</name>
<dbReference type="Pfam" id="PF00565">
    <property type="entry name" value="SNase"/>
    <property type="match status" value="1"/>
</dbReference>
<evidence type="ECO:0000256" key="3">
    <source>
        <dbReference type="ARBA" id="ARBA00022801"/>
    </source>
</evidence>
<dbReference type="GO" id="GO:0004519">
    <property type="term" value="F:endonuclease activity"/>
    <property type="evidence" value="ECO:0007669"/>
    <property type="project" value="UniProtKB-KW"/>
</dbReference>
<comment type="caution">
    <text evidence="5">The sequence shown here is derived from an EMBL/GenBank/DDBJ whole genome shotgun (WGS) entry which is preliminary data.</text>
</comment>
<dbReference type="InterPro" id="IPR035437">
    <property type="entry name" value="SNase_OB-fold_sf"/>
</dbReference>
<dbReference type="STRING" id="1666911.HLUCCA11_22315"/>
<dbReference type="InterPro" id="IPR016071">
    <property type="entry name" value="Staphylococal_nuclease_OB-fold"/>
</dbReference>
<evidence type="ECO:0000256" key="2">
    <source>
        <dbReference type="ARBA" id="ARBA00022759"/>
    </source>
</evidence>
<dbReference type="PANTHER" id="PTHR12302:SF3">
    <property type="entry name" value="SERINE_THREONINE-PROTEIN KINASE 31"/>
    <property type="match status" value="1"/>
</dbReference>
<keyword evidence="3" id="KW-0378">Hydrolase</keyword>
<dbReference type="AlphaFoldDB" id="A0A0N8KLW8"/>
<organism evidence="5 6">
    <name type="scientific">Phormidesmis priestleyi Ana</name>
    <dbReference type="NCBI Taxonomy" id="1666911"/>
    <lineage>
        <taxon>Bacteria</taxon>
        <taxon>Bacillati</taxon>
        <taxon>Cyanobacteriota</taxon>
        <taxon>Cyanophyceae</taxon>
        <taxon>Leptolyngbyales</taxon>
        <taxon>Leptolyngbyaceae</taxon>
        <taxon>Phormidesmis</taxon>
    </lineage>
</organism>
<keyword evidence="1" id="KW-0540">Nuclease</keyword>
<gene>
    <name evidence="5" type="ORF">HLUCCA11_22315</name>
</gene>
<evidence type="ECO:0000259" key="4">
    <source>
        <dbReference type="PROSITE" id="PS50830"/>
    </source>
</evidence>
<accession>A0A0N8KLW8</accession>
<dbReference type="PANTHER" id="PTHR12302">
    <property type="entry name" value="EBNA2 BINDING PROTEIN P100"/>
    <property type="match status" value="1"/>
</dbReference>
<dbReference type="EMBL" id="LJZR01000069">
    <property type="protein sequence ID" value="KPQ32098.1"/>
    <property type="molecule type" value="Genomic_DNA"/>
</dbReference>
<dbReference type="Proteomes" id="UP000050465">
    <property type="component" value="Unassembled WGS sequence"/>
</dbReference>